<dbReference type="OMA" id="HPEANNF"/>
<reference evidence="2" key="1">
    <citation type="journal article" date="2012" name="Science">
        <title>The Paleozoic origin of enzymatic lignin decomposition reconstructed from 31 fungal genomes.</title>
        <authorList>
            <person name="Floudas D."/>
            <person name="Binder M."/>
            <person name="Riley R."/>
            <person name="Barry K."/>
            <person name="Blanchette R.A."/>
            <person name="Henrissat B."/>
            <person name="Martinez A.T."/>
            <person name="Otillar R."/>
            <person name="Spatafora J.W."/>
            <person name="Yadav J.S."/>
            <person name="Aerts A."/>
            <person name="Benoit I."/>
            <person name="Boyd A."/>
            <person name="Carlson A."/>
            <person name="Copeland A."/>
            <person name="Coutinho P.M."/>
            <person name="de Vries R.P."/>
            <person name="Ferreira P."/>
            <person name="Findley K."/>
            <person name="Foster B."/>
            <person name="Gaskell J."/>
            <person name="Glotzer D."/>
            <person name="Gorecki P."/>
            <person name="Heitman J."/>
            <person name="Hesse C."/>
            <person name="Hori C."/>
            <person name="Igarashi K."/>
            <person name="Jurgens J.A."/>
            <person name="Kallen N."/>
            <person name="Kersten P."/>
            <person name="Kohler A."/>
            <person name="Kuees U."/>
            <person name="Kumar T.K.A."/>
            <person name="Kuo A."/>
            <person name="LaButti K."/>
            <person name="Larrondo L.F."/>
            <person name="Lindquist E."/>
            <person name="Ling A."/>
            <person name="Lombard V."/>
            <person name="Lucas S."/>
            <person name="Lundell T."/>
            <person name="Martin R."/>
            <person name="McLaughlin D.J."/>
            <person name="Morgenstern I."/>
            <person name="Morin E."/>
            <person name="Murat C."/>
            <person name="Nagy L.G."/>
            <person name="Nolan M."/>
            <person name="Ohm R.A."/>
            <person name="Patyshakuliyeva A."/>
            <person name="Rokas A."/>
            <person name="Ruiz-Duenas F.J."/>
            <person name="Sabat G."/>
            <person name="Salamov A."/>
            <person name="Samejima M."/>
            <person name="Schmutz J."/>
            <person name="Slot J.C."/>
            <person name="St John F."/>
            <person name="Stenlid J."/>
            <person name="Sun H."/>
            <person name="Sun S."/>
            <person name="Syed K."/>
            <person name="Tsang A."/>
            <person name="Wiebenga A."/>
            <person name="Young D."/>
            <person name="Pisabarro A."/>
            <person name="Eastwood D.C."/>
            <person name="Martin F."/>
            <person name="Cullen D."/>
            <person name="Grigoriev I.V."/>
            <person name="Hibbett D.S."/>
        </authorList>
    </citation>
    <scope>NUCLEOTIDE SEQUENCE [LARGE SCALE GENOMIC DNA]</scope>
    <source>
        <strain evidence="2">TFB10046</strain>
    </source>
</reference>
<sequence>MRVFYIGATGYLGGSVLKRVLNVYPHAQVAALVRSEKDIPAVKGFGVQEVISGSFEDLALIRKHSSIADLVVQTANADDEALMGAILEGLKERFDSTSVRPVLLHTSGAGVIMDRSPGSMTEEAEKRPWDDLDEQRINAIPSDAVHRALDELIFKADFAGFVDGWIICPPLVYGESSGPIPRESAQVPYLVQAAIQSGTAFYFGEGTSVWSNVHIDDCVNLYEIVLRYALKPETRAHKSSPYSKFFFAESGKHSWAELAGVIASVLHSLGVLGRDVPVSLPFTKGEEMVGPLVWGACSNAICVATRGRLLGWSPGRRDWEDGVRSDVERIAKRICAQ</sequence>
<name>J0WVC0_AURST</name>
<dbReference type="SUPFAM" id="SSF51735">
    <property type="entry name" value="NAD(P)-binding Rossmann-fold domains"/>
    <property type="match status" value="1"/>
</dbReference>
<dbReference type="PANTHER" id="PTHR48079:SF6">
    <property type="entry name" value="NAD(P)-BINDING DOMAIN-CONTAINING PROTEIN-RELATED"/>
    <property type="match status" value="1"/>
</dbReference>
<dbReference type="AlphaFoldDB" id="J0WVC0"/>
<organism evidence="1 2">
    <name type="scientific">Auricularia subglabra (strain TFB-10046 / SS5)</name>
    <name type="common">White-rot fungus</name>
    <name type="synonym">Auricularia delicata (strain TFB10046)</name>
    <dbReference type="NCBI Taxonomy" id="717982"/>
    <lineage>
        <taxon>Eukaryota</taxon>
        <taxon>Fungi</taxon>
        <taxon>Dikarya</taxon>
        <taxon>Basidiomycota</taxon>
        <taxon>Agaricomycotina</taxon>
        <taxon>Agaricomycetes</taxon>
        <taxon>Auriculariales</taxon>
        <taxon>Auriculariaceae</taxon>
        <taxon>Auricularia</taxon>
    </lineage>
</organism>
<dbReference type="OrthoDB" id="2130169at2759"/>
<gene>
    <name evidence="1" type="ORF">AURDEDRAFT_92104</name>
</gene>
<accession>J0WVC0</accession>
<dbReference type="GO" id="GO:0005737">
    <property type="term" value="C:cytoplasm"/>
    <property type="evidence" value="ECO:0007669"/>
    <property type="project" value="TreeGrafter"/>
</dbReference>
<protein>
    <submittedName>
        <fullName evidence="1">NAD(P)-binding protein</fullName>
    </submittedName>
</protein>
<dbReference type="KEGG" id="adl:AURDEDRAFT_92104"/>
<dbReference type="Proteomes" id="UP000006514">
    <property type="component" value="Unassembled WGS sequence"/>
</dbReference>
<dbReference type="InterPro" id="IPR051783">
    <property type="entry name" value="NAD(P)-dependent_oxidoreduct"/>
</dbReference>
<dbReference type="eggNOG" id="KOG1502">
    <property type="taxonomic scope" value="Eukaryota"/>
</dbReference>
<dbReference type="InParanoid" id="J0WVC0"/>
<dbReference type="EMBL" id="JH687832">
    <property type="protein sequence ID" value="EJD37982.1"/>
    <property type="molecule type" value="Genomic_DNA"/>
</dbReference>
<dbReference type="GO" id="GO:0004029">
    <property type="term" value="F:aldehyde dehydrogenase (NAD+) activity"/>
    <property type="evidence" value="ECO:0007669"/>
    <property type="project" value="TreeGrafter"/>
</dbReference>
<dbReference type="FunCoup" id="J0WVC0">
    <property type="interactions" value="1"/>
</dbReference>
<dbReference type="InterPro" id="IPR036291">
    <property type="entry name" value="NAD(P)-bd_dom_sf"/>
</dbReference>
<evidence type="ECO:0000313" key="1">
    <source>
        <dbReference type="EMBL" id="EJD37982.1"/>
    </source>
</evidence>
<proteinExistence type="predicted"/>
<dbReference type="Gene3D" id="3.40.50.720">
    <property type="entry name" value="NAD(P)-binding Rossmann-like Domain"/>
    <property type="match status" value="1"/>
</dbReference>
<evidence type="ECO:0000313" key="2">
    <source>
        <dbReference type="Proteomes" id="UP000006514"/>
    </source>
</evidence>
<dbReference type="PANTHER" id="PTHR48079">
    <property type="entry name" value="PROTEIN YEEZ"/>
    <property type="match status" value="1"/>
</dbReference>
<keyword evidence="2" id="KW-1185">Reference proteome</keyword>